<name>A0A0T9R8V1_9GAMM</name>
<dbReference type="SUPFAM" id="SSF54857">
    <property type="entry name" value="DNA damage-inducible protein DinI"/>
    <property type="match status" value="1"/>
</dbReference>
<dbReference type="Gene3D" id="3.30.910.10">
    <property type="entry name" value="DinI-like"/>
    <property type="match status" value="1"/>
</dbReference>
<dbReference type="Proteomes" id="UP000038204">
    <property type="component" value="Unassembled WGS sequence"/>
</dbReference>
<dbReference type="RefSeq" id="WP_025384167.1">
    <property type="nucleotide sequence ID" value="NZ_CGBP01000003.1"/>
</dbReference>
<gene>
    <name evidence="2" type="primary">dinI_2</name>
    <name evidence="1" type="ORF">BF17_21485</name>
    <name evidence="2" type="ORF">ERS008667_03574</name>
</gene>
<evidence type="ECO:0000313" key="2">
    <source>
        <dbReference type="EMBL" id="CNI49931.1"/>
    </source>
</evidence>
<dbReference type="InterPro" id="IPR010391">
    <property type="entry name" value="DNA_damage-inducible_DinI-like"/>
</dbReference>
<evidence type="ECO:0000313" key="1">
    <source>
        <dbReference type="EMBL" id="AHK21550.1"/>
    </source>
</evidence>
<dbReference type="PATRIC" id="fig|367190.3.peg.4221"/>
<reference evidence="1 3" key="1">
    <citation type="journal article" date="2014" name="Genome Announc.">
        <title>Genome Sequence of Yersinia similis Y228T, a Member of the Yersinia pseudotuberculosis Complex.</title>
        <authorList>
            <person name="Sprague L.D."/>
            <person name="Neubauer H."/>
        </authorList>
    </citation>
    <scope>NUCLEOTIDE SEQUENCE [LARGE SCALE GENOMIC DNA]</scope>
    <source>
        <strain evidence="1 3">228</strain>
    </source>
</reference>
<organism evidence="2 4">
    <name type="scientific">Yersinia similis</name>
    <dbReference type="NCBI Taxonomy" id="367190"/>
    <lineage>
        <taxon>Bacteria</taxon>
        <taxon>Pseudomonadati</taxon>
        <taxon>Pseudomonadota</taxon>
        <taxon>Gammaproteobacteria</taxon>
        <taxon>Enterobacterales</taxon>
        <taxon>Yersiniaceae</taxon>
        <taxon>Yersinia</taxon>
    </lineage>
</organism>
<dbReference type="KEGG" id="ysi:BF17_21485"/>
<protein>
    <submittedName>
        <fullName evidence="2">DNA damage-inducible protein I</fullName>
    </submittedName>
    <submittedName>
        <fullName evidence="1">XRE family transcriptional regulator</fullName>
    </submittedName>
</protein>
<dbReference type="GeneID" id="96665933"/>
<keyword evidence="3" id="KW-1185">Reference proteome</keyword>
<dbReference type="EMBL" id="CQBK01000033">
    <property type="protein sequence ID" value="CNI49931.1"/>
    <property type="molecule type" value="Genomic_DNA"/>
</dbReference>
<sequence>MKIEVSIDRTKKLPKGAEQALQTELIKRLSVQFPECSVSVRRAASDGASILRVTDTEREGIVTILQETWESADKWFYEQ</sequence>
<reference evidence="2 4" key="2">
    <citation type="submission" date="2015-03" db="EMBL/GenBank/DDBJ databases">
        <authorList>
            <person name="Murphy D."/>
        </authorList>
    </citation>
    <scope>NUCLEOTIDE SEQUENCE [LARGE SCALE GENOMIC DNA]</scope>
    <source>
        <strain evidence="2 4">Y233</strain>
    </source>
</reference>
<dbReference type="EMBL" id="CP007230">
    <property type="protein sequence ID" value="AHK21550.1"/>
    <property type="molecule type" value="Genomic_DNA"/>
</dbReference>
<dbReference type="InterPro" id="IPR036687">
    <property type="entry name" value="DinI-like_sf"/>
</dbReference>
<dbReference type="AlphaFoldDB" id="A0A0T9R8V1"/>
<dbReference type="PANTHER" id="PTHR36572:SF2">
    <property type="entry name" value="DNA DAMAGE-INDUCIBLE PROTEIN I"/>
    <property type="match status" value="1"/>
</dbReference>
<dbReference type="Proteomes" id="UP000019439">
    <property type="component" value="Chromosome"/>
</dbReference>
<evidence type="ECO:0000313" key="4">
    <source>
        <dbReference type="Proteomes" id="UP000038204"/>
    </source>
</evidence>
<accession>A0A0T9R8V1</accession>
<dbReference type="Pfam" id="PF06183">
    <property type="entry name" value="DinI"/>
    <property type="match status" value="1"/>
</dbReference>
<dbReference type="GO" id="GO:0009432">
    <property type="term" value="P:SOS response"/>
    <property type="evidence" value="ECO:0007669"/>
    <property type="project" value="TreeGrafter"/>
</dbReference>
<dbReference type="PANTHER" id="PTHR36572">
    <property type="entry name" value="DNA DAMAGE-INDUCIBLE PROTEIN I-RELATED"/>
    <property type="match status" value="1"/>
</dbReference>
<evidence type="ECO:0000313" key="3">
    <source>
        <dbReference type="Proteomes" id="UP000019439"/>
    </source>
</evidence>
<proteinExistence type="predicted"/>